<name>A0A1H3CIG3_9RHOB</name>
<keyword evidence="7 10" id="KW-0456">Lyase</keyword>
<dbReference type="SUPFAM" id="SSF52317">
    <property type="entry name" value="Class I glutamine amidotransferase-like"/>
    <property type="match status" value="1"/>
</dbReference>
<evidence type="ECO:0000256" key="10">
    <source>
        <dbReference type="HAMAP-Rule" id="MF_00278"/>
    </source>
</evidence>
<dbReference type="NCBIfam" id="TIGR01855">
    <property type="entry name" value="IMP_synth_hisH"/>
    <property type="match status" value="1"/>
</dbReference>
<proteinExistence type="inferred from homology"/>
<feature type="domain" description="Glutamine amidotransferase" evidence="12">
    <location>
        <begin position="5"/>
        <end position="222"/>
    </location>
</feature>
<evidence type="ECO:0000256" key="4">
    <source>
        <dbReference type="ARBA" id="ARBA00022801"/>
    </source>
</evidence>
<comment type="catalytic activity">
    <reaction evidence="8 10">
        <text>5-[(5-phospho-1-deoxy-D-ribulos-1-ylimino)methylamino]-1-(5-phospho-beta-D-ribosyl)imidazole-4-carboxamide + L-glutamine = D-erythro-1-(imidazol-4-yl)glycerol 3-phosphate + 5-amino-1-(5-phospho-beta-D-ribosyl)imidazole-4-carboxamide + L-glutamate + H(+)</text>
        <dbReference type="Rhea" id="RHEA:24793"/>
        <dbReference type="ChEBI" id="CHEBI:15378"/>
        <dbReference type="ChEBI" id="CHEBI:29985"/>
        <dbReference type="ChEBI" id="CHEBI:58278"/>
        <dbReference type="ChEBI" id="CHEBI:58359"/>
        <dbReference type="ChEBI" id="CHEBI:58475"/>
        <dbReference type="ChEBI" id="CHEBI:58525"/>
        <dbReference type="EC" id="4.3.2.10"/>
    </reaction>
</comment>
<dbReference type="EC" id="3.5.1.2" evidence="10"/>
<dbReference type="GO" id="GO:0016829">
    <property type="term" value="F:lyase activity"/>
    <property type="evidence" value="ECO:0007669"/>
    <property type="project" value="UniProtKB-KW"/>
</dbReference>
<comment type="subcellular location">
    <subcellularLocation>
        <location evidence="10">Cytoplasm</location>
    </subcellularLocation>
</comment>
<protein>
    <recommendedName>
        <fullName evidence="10">Imidazole glycerol phosphate synthase subunit HisH</fullName>
        <ecNumber evidence="10">4.3.2.10</ecNumber>
    </recommendedName>
    <alternativeName>
        <fullName evidence="10">IGP synthase glutaminase subunit</fullName>
        <ecNumber evidence="10">3.5.1.2</ecNumber>
    </alternativeName>
    <alternativeName>
        <fullName evidence="10">IGP synthase subunit HisH</fullName>
    </alternativeName>
    <alternativeName>
        <fullName evidence="10">ImGP synthase subunit HisH</fullName>
        <shortName evidence="10">IGPS subunit HisH</shortName>
    </alternativeName>
</protein>
<dbReference type="PROSITE" id="PS51273">
    <property type="entry name" value="GATASE_TYPE_1"/>
    <property type="match status" value="1"/>
</dbReference>
<feature type="active site" description="Nucleophile" evidence="10 11">
    <location>
        <position position="81"/>
    </location>
</feature>
<evidence type="ECO:0000259" key="12">
    <source>
        <dbReference type="Pfam" id="PF00117"/>
    </source>
</evidence>
<dbReference type="GO" id="GO:0000107">
    <property type="term" value="F:imidazoleglycerol-phosphate synthase activity"/>
    <property type="evidence" value="ECO:0007669"/>
    <property type="project" value="UniProtKB-UniRule"/>
</dbReference>
<dbReference type="Gene3D" id="3.40.50.880">
    <property type="match status" value="1"/>
</dbReference>
<reference evidence="13 14" key="1">
    <citation type="submission" date="2016-10" db="EMBL/GenBank/DDBJ databases">
        <authorList>
            <person name="de Groot N.N."/>
        </authorList>
    </citation>
    <scope>NUCLEOTIDE SEQUENCE [LARGE SCALE GENOMIC DNA]</scope>
    <source>
        <strain evidence="13 14">CGMCC 1.8894</strain>
    </source>
</reference>
<evidence type="ECO:0000256" key="7">
    <source>
        <dbReference type="ARBA" id="ARBA00023239"/>
    </source>
</evidence>
<evidence type="ECO:0000313" key="13">
    <source>
        <dbReference type="EMBL" id="SDX53866.1"/>
    </source>
</evidence>
<keyword evidence="14" id="KW-1185">Reference proteome</keyword>
<evidence type="ECO:0000256" key="3">
    <source>
        <dbReference type="ARBA" id="ARBA00022605"/>
    </source>
</evidence>
<dbReference type="GO" id="GO:0004359">
    <property type="term" value="F:glutaminase activity"/>
    <property type="evidence" value="ECO:0007669"/>
    <property type="project" value="UniProtKB-EC"/>
</dbReference>
<evidence type="ECO:0000256" key="8">
    <source>
        <dbReference type="ARBA" id="ARBA00047838"/>
    </source>
</evidence>
<dbReference type="InterPro" id="IPR029062">
    <property type="entry name" value="Class_I_gatase-like"/>
</dbReference>
<dbReference type="PANTHER" id="PTHR42701:SF1">
    <property type="entry name" value="IMIDAZOLE GLYCEROL PHOSPHATE SYNTHASE SUBUNIT HISH"/>
    <property type="match status" value="1"/>
</dbReference>
<dbReference type="InterPro" id="IPR010139">
    <property type="entry name" value="Imidazole-glycPsynth_HisH"/>
</dbReference>
<keyword evidence="10" id="KW-0963">Cytoplasm</keyword>
<keyword evidence="5 10" id="KW-0315">Glutamine amidotransferase</keyword>
<comment type="function">
    <text evidence="10">IGPS catalyzes the conversion of PRFAR and glutamine to IGP, AICAR and glutamate. The HisH subunit catalyzes the hydrolysis of glutamine to glutamate and ammonia as part of the synthesis of IGP and AICAR. The resulting ammonia molecule is channeled to the active site of HisF.</text>
</comment>
<dbReference type="Proteomes" id="UP000198539">
    <property type="component" value="Unassembled WGS sequence"/>
</dbReference>
<dbReference type="GO" id="GO:0000105">
    <property type="term" value="P:L-histidine biosynthetic process"/>
    <property type="evidence" value="ECO:0007669"/>
    <property type="project" value="UniProtKB-UniRule"/>
</dbReference>
<dbReference type="AlphaFoldDB" id="A0A1H3CIG3"/>
<evidence type="ECO:0000256" key="9">
    <source>
        <dbReference type="ARBA" id="ARBA00049534"/>
    </source>
</evidence>
<evidence type="ECO:0000256" key="1">
    <source>
        <dbReference type="ARBA" id="ARBA00005091"/>
    </source>
</evidence>
<comment type="catalytic activity">
    <reaction evidence="9 10">
        <text>L-glutamine + H2O = L-glutamate + NH4(+)</text>
        <dbReference type="Rhea" id="RHEA:15889"/>
        <dbReference type="ChEBI" id="CHEBI:15377"/>
        <dbReference type="ChEBI" id="CHEBI:28938"/>
        <dbReference type="ChEBI" id="CHEBI:29985"/>
        <dbReference type="ChEBI" id="CHEBI:58359"/>
        <dbReference type="EC" id="3.5.1.2"/>
    </reaction>
</comment>
<evidence type="ECO:0000256" key="6">
    <source>
        <dbReference type="ARBA" id="ARBA00023102"/>
    </source>
</evidence>
<feature type="active site" evidence="10 11">
    <location>
        <position position="208"/>
    </location>
</feature>
<dbReference type="STRING" id="564137.SAMN04488238_109174"/>
<dbReference type="EC" id="4.3.2.10" evidence="10"/>
<evidence type="ECO:0000256" key="5">
    <source>
        <dbReference type="ARBA" id="ARBA00022962"/>
    </source>
</evidence>
<dbReference type="GO" id="GO:0005737">
    <property type="term" value="C:cytoplasm"/>
    <property type="evidence" value="ECO:0007669"/>
    <property type="project" value="UniProtKB-SubCell"/>
</dbReference>
<feature type="active site" evidence="10 11">
    <location>
        <position position="206"/>
    </location>
</feature>
<keyword evidence="3 10" id="KW-0028">Amino-acid biosynthesis</keyword>
<dbReference type="PIRSF" id="PIRSF000495">
    <property type="entry name" value="Amidotransf_hisH"/>
    <property type="match status" value="1"/>
</dbReference>
<dbReference type="EMBL" id="FNOM01000009">
    <property type="protein sequence ID" value="SDX53866.1"/>
    <property type="molecule type" value="Genomic_DNA"/>
</dbReference>
<keyword evidence="4 10" id="KW-0378">Hydrolase</keyword>
<keyword evidence="6 10" id="KW-0368">Histidine biosynthesis</keyword>
<dbReference type="CDD" id="cd01748">
    <property type="entry name" value="GATase1_IGP_Synthase"/>
    <property type="match status" value="1"/>
</dbReference>
<dbReference type="Pfam" id="PF00117">
    <property type="entry name" value="GATase"/>
    <property type="match status" value="1"/>
</dbReference>
<evidence type="ECO:0000256" key="11">
    <source>
        <dbReference type="PIRSR" id="PIRSR000495-1"/>
    </source>
</evidence>
<comment type="subunit">
    <text evidence="2 10">Heterodimer of HisH and HisF.</text>
</comment>
<sequence>MRVAVIDYGTGNLGSMLRALEELGAQPTLASHPDQIADAARLILPGVGSFTDCMAALSAGGWPQALRAAVDEAGTPLLGVCVGMQLLAMRGSEGATAGRATAGLGFVPGTVRHLRDLGCGLRLPHVGWNAIDPAGGPDPLLTGIPAGTNFYFVHSFALETQTQDAEAPDTETPDTETPDHVIATATHDIPFVAAVRCGRVWGTQFHPEKSSRAGFRLLRNFLGDLPC</sequence>
<dbReference type="InterPro" id="IPR017926">
    <property type="entry name" value="GATASE"/>
</dbReference>
<dbReference type="UniPathway" id="UPA00031">
    <property type="reaction ID" value="UER00010"/>
</dbReference>
<dbReference type="HAMAP" id="MF_00278">
    <property type="entry name" value="HisH"/>
    <property type="match status" value="1"/>
</dbReference>
<keyword evidence="13" id="KW-0808">Transferase</keyword>
<dbReference type="OrthoDB" id="9807137at2"/>
<organism evidence="13 14">
    <name type="scientific">Roseicitreum antarcticum</name>
    <dbReference type="NCBI Taxonomy" id="564137"/>
    <lineage>
        <taxon>Bacteria</taxon>
        <taxon>Pseudomonadati</taxon>
        <taxon>Pseudomonadota</taxon>
        <taxon>Alphaproteobacteria</taxon>
        <taxon>Rhodobacterales</taxon>
        <taxon>Paracoccaceae</taxon>
        <taxon>Roseicitreum</taxon>
    </lineage>
</organism>
<evidence type="ECO:0000256" key="2">
    <source>
        <dbReference type="ARBA" id="ARBA00011152"/>
    </source>
</evidence>
<dbReference type="PANTHER" id="PTHR42701">
    <property type="entry name" value="IMIDAZOLE GLYCEROL PHOSPHATE SYNTHASE SUBUNIT HISH"/>
    <property type="match status" value="1"/>
</dbReference>
<comment type="pathway">
    <text evidence="1 10">Amino-acid biosynthesis; L-histidine biosynthesis; L-histidine from 5-phospho-alpha-D-ribose 1-diphosphate: step 5/9.</text>
</comment>
<gene>
    <name evidence="10" type="primary">hisH</name>
    <name evidence="13" type="ORF">SAMN04488238_109174</name>
</gene>
<accession>A0A1H3CIG3</accession>
<evidence type="ECO:0000313" key="14">
    <source>
        <dbReference type="Proteomes" id="UP000198539"/>
    </source>
</evidence>